<feature type="region of interest" description="Disordered" evidence="2">
    <location>
        <begin position="288"/>
        <end position="316"/>
    </location>
</feature>
<keyword evidence="4" id="KW-1185">Reference proteome</keyword>
<accession>A0ABY0GT93</accession>
<gene>
    <name evidence="3" type="ORF">DL762_009596</name>
</gene>
<name>A0ABY0GT93_9PEZI</name>
<organism evidence="3 4">
    <name type="scientific">Monosporascus cannonballus</name>
    <dbReference type="NCBI Taxonomy" id="155416"/>
    <lineage>
        <taxon>Eukaryota</taxon>
        <taxon>Fungi</taxon>
        <taxon>Dikarya</taxon>
        <taxon>Ascomycota</taxon>
        <taxon>Pezizomycotina</taxon>
        <taxon>Sordariomycetes</taxon>
        <taxon>Xylariomycetidae</taxon>
        <taxon>Xylariales</taxon>
        <taxon>Xylariales incertae sedis</taxon>
        <taxon>Monosporascus</taxon>
    </lineage>
</organism>
<evidence type="ECO:0000313" key="3">
    <source>
        <dbReference type="EMBL" id="RYO76934.1"/>
    </source>
</evidence>
<comment type="caution">
    <text evidence="3">The sequence shown here is derived from an EMBL/GenBank/DDBJ whole genome shotgun (WGS) entry which is preliminary data.</text>
</comment>
<keyword evidence="1" id="KW-0175">Coiled coil</keyword>
<dbReference type="EMBL" id="QJNS01000522">
    <property type="protein sequence ID" value="RYO76934.1"/>
    <property type="molecule type" value="Genomic_DNA"/>
</dbReference>
<evidence type="ECO:0000256" key="1">
    <source>
        <dbReference type="SAM" id="Coils"/>
    </source>
</evidence>
<sequence>MHGGSLSTLGNVKKSIMQAHIANLQAMSNQQHQENEILQAKLQEQQTNYNLVIGDMFRICEEKQRILEERDEERFEKEFNSMILAQYRDETTEKQNIIEAKDAEIGALVEESTRLKAELYSMQNQRSHYDNCIRKAPSGVKMDGGLVMQGNLDVPTLKKPKKRRRRNGRKGAWAFKYLTARRPGTYLSPVRNMNRLKEPCQQAVAKGHGCAAAPNAIQESVECLTEPTPSLQEMIIFAEREASAYKKELAFCREAIRLGDHLQEDARYMKQLLRVAICSFRKGIRDVEQKRRHNRTREQRIDRETHQSSRPGDPTITKVHESSTAIDANQNDLEAPNTVSSALPLKENIRLKEQEVHHYKKELKFDKEVGRLGDHLLKDVQYVRELSHLAICNFRKGLQEVEQARRPNWSPGLERGSRITCGHHVARQTDSLSPTRAIDRPPPPRPIEQAIAKANGFSIAIGAIRENLESSKLESALSLKEMVAVKKQEAGAYQNELIFCKEAIQLGDRLLQGIQRVEELLQRAINNFDGGKGDMGQERHQT</sequence>
<reference evidence="3 4" key="1">
    <citation type="submission" date="2018-06" db="EMBL/GenBank/DDBJ databases">
        <title>Complete Genomes of Monosporascus.</title>
        <authorList>
            <person name="Robinson A.J."/>
            <person name="Natvig D.O."/>
        </authorList>
    </citation>
    <scope>NUCLEOTIDE SEQUENCE [LARGE SCALE GENOMIC DNA]</scope>
    <source>
        <strain evidence="3 4">CBS 609.92</strain>
    </source>
</reference>
<feature type="coiled-coil region" evidence="1">
    <location>
        <begin position="21"/>
        <end position="48"/>
    </location>
</feature>
<protein>
    <submittedName>
        <fullName evidence="3">Uncharacterized protein</fullName>
    </submittedName>
</protein>
<feature type="compositionally biased region" description="Basic and acidic residues" evidence="2">
    <location>
        <begin position="296"/>
        <end position="307"/>
    </location>
</feature>
<evidence type="ECO:0000256" key="2">
    <source>
        <dbReference type="SAM" id="MobiDB-lite"/>
    </source>
</evidence>
<evidence type="ECO:0000313" key="4">
    <source>
        <dbReference type="Proteomes" id="UP000294003"/>
    </source>
</evidence>
<dbReference type="Proteomes" id="UP000294003">
    <property type="component" value="Unassembled WGS sequence"/>
</dbReference>
<proteinExistence type="predicted"/>